<organism evidence="2 3">
    <name type="scientific">Candidozyma pseudohaemuli</name>
    <dbReference type="NCBI Taxonomy" id="418784"/>
    <lineage>
        <taxon>Eukaryota</taxon>
        <taxon>Fungi</taxon>
        <taxon>Dikarya</taxon>
        <taxon>Ascomycota</taxon>
        <taxon>Saccharomycotina</taxon>
        <taxon>Pichiomycetes</taxon>
        <taxon>Metschnikowiaceae</taxon>
        <taxon>Candidozyma</taxon>
    </lineage>
</organism>
<protein>
    <submittedName>
        <fullName evidence="2">Uncharacterized protein</fullName>
    </submittedName>
</protein>
<feature type="region of interest" description="Disordered" evidence="1">
    <location>
        <begin position="93"/>
        <end position="120"/>
    </location>
</feature>
<gene>
    <name evidence="2" type="ORF">C7M61_001053</name>
</gene>
<evidence type="ECO:0000313" key="2">
    <source>
        <dbReference type="EMBL" id="PSK41371.1"/>
    </source>
</evidence>
<dbReference type="Gene3D" id="3.30.160.60">
    <property type="entry name" value="Classic Zinc Finger"/>
    <property type="match status" value="1"/>
</dbReference>
<sequence length="603" mass="68435">MSQVKLARSSKPPFPTMDLEYNDYLHYSQVNLLHLQQGPISAPAAPSSGDDYFTFVVPHDEVSQDYTLSSNHEHADAGSLARSQLRVNQWKPQPGTTPKNFGHMSSRQRTFSDKKARHKSRLSNSINYNAEDSRAVSDLPPVLHNSSETSNREGLVKNKKKNPGFHIALDNLQAPNVMLRVKDQNIQAGSVGSDSRVDLTYQQMKISDPDVLFHKNGVEWDSGQENVTPLMNPPNTSDLGYFGSFDIQLGENDGSFTLSDGGMPAGYLSLPKDVDRASVTKSDDNSTDFDDLAQIPLEGFVPVPESFEDYNHGIPHFDDNYVDHTFGHNMSLHALQHNVDHNQHHFDHHEYPAHHQQQLHSHQHHQHPHPQPHNQHQHSHGHDYHLDHSQQSGMHGAHAYNHGMPVNYQEQYRPVNKAPVTQAQSLFPDRPVLERSQSALSAMTSAKSDIKKKKKSSRVVICPICDKHISRDFTRHSRIHNEIGRFQCVFPRSVCSHKSGKFNRPYDYKKHLLNVHFTFEDPKTRLAPNLKEKLMVRGHCNACGQHFTGNDWLNEHVLNTDKSKRCSKLQQEAEFDEDDFQSGENGEDDQANMADFLKEESLD</sequence>
<feature type="region of interest" description="Disordered" evidence="1">
    <location>
        <begin position="138"/>
        <end position="157"/>
    </location>
</feature>
<reference evidence="2 3" key="1">
    <citation type="submission" date="2018-03" db="EMBL/GenBank/DDBJ databases">
        <title>Candida pseudohaemulonii genome assembly and annotation.</title>
        <authorList>
            <person name="Munoz J.F."/>
            <person name="Gade L.G."/>
            <person name="Chow N.A."/>
            <person name="Litvintseva A.P."/>
            <person name="Loparev V.N."/>
            <person name="Cuomo C.A."/>
        </authorList>
    </citation>
    <scope>NUCLEOTIDE SEQUENCE [LARGE SCALE GENOMIC DNA]</scope>
    <source>
        <strain evidence="2 3">B12108</strain>
    </source>
</reference>
<dbReference type="OrthoDB" id="4091477at2759"/>
<name>A0A2P7YZI3_9ASCO</name>
<feature type="region of interest" description="Disordered" evidence="1">
    <location>
        <begin position="572"/>
        <end position="603"/>
    </location>
</feature>
<feature type="region of interest" description="Disordered" evidence="1">
    <location>
        <begin position="352"/>
        <end position="401"/>
    </location>
</feature>
<dbReference type="EMBL" id="PYFQ01000001">
    <property type="protein sequence ID" value="PSK41371.1"/>
    <property type="molecule type" value="Genomic_DNA"/>
</dbReference>
<evidence type="ECO:0000313" key="3">
    <source>
        <dbReference type="Proteomes" id="UP000241107"/>
    </source>
</evidence>
<feature type="compositionally biased region" description="Acidic residues" evidence="1">
    <location>
        <begin position="573"/>
        <end position="590"/>
    </location>
</feature>
<dbReference type="AlphaFoldDB" id="A0A2P7YZI3"/>
<dbReference type="VEuPathDB" id="FungiDB:C7M61_001053"/>
<evidence type="ECO:0000256" key="1">
    <source>
        <dbReference type="SAM" id="MobiDB-lite"/>
    </source>
</evidence>
<dbReference type="Proteomes" id="UP000241107">
    <property type="component" value="Unassembled WGS sequence"/>
</dbReference>
<accession>A0A2P7YZI3</accession>
<feature type="compositionally biased region" description="Polar residues" evidence="1">
    <location>
        <begin position="93"/>
        <end position="109"/>
    </location>
</feature>
<dbReference type="RefSeq" id="XP_024716070.1">
    <property type="nucleotide sequence ID" value="XM_024856471.1"/>
</dbReference>
<feature type="compositionally biased region" description="Basic residues" evidence="1">
    <location>
        <begin position="361"/>
        <end position="379"/>
    </location>
</feature>
<dbReference type="STRING" id="418784.A0A2P7YZI3"/>
<proteinExistence type="predicted"/>
<comment type="caution">
    <text evidence="2">The sequence shown here is derived from an EMBL/GenBank/DDBJ whole genome shotgun (WGS) entry which is preliminary data.</text>
</comment>
<dbReference type="GeneID" id="36564444"/>
<keyword evidence="3" id="KW-1185">Reference proteome</keyword>